<dbReference type="RefSeq" id="WP_264889321.1">
    <property type="nucleotide sequence ID" value="NZ_AP026732.1"/>
</dbReference>
<protein>
    <submittedName>
        <fullName evidence="1">Uncharacterized protein</fullName>
    </submittedName>
</protein>
<dbReference type="EMBL" id="JASGOQ010000001">
    <property type="protein sequence ID" value="MDV5392379.1"/>
    <property type="molecule type" value="Genomic_DNA"/>
</dbReference>
<gene>
    <name evidence="1" type="ORF">QM089_19485</name>
</gene>
<accession>A0AAE4TQM1</accession>
<reference evidence="1" key="1">
    <citation type="submission" date="2023-05" db="EMBL/GenBank/DDBJ databases">
        <title>Colonisation of extended spectrum b-lactamase- and carbapenemase-producing bacteria on hospital surfaces from low- and middle-income countries.</title>
        <authorList>
            <person name="Nieto-Rosado M."/>
            <person name="Sands K."/>
            <person name="Iregbu K."/>
            <person name="Zahra R."/>
            <person name="Mazarati J.B."/>
            <person name="Mehtar S."/>
            <person name="Barnards-Group B."/>
            <person name="Walsh T.R."/>
        </authorList>
    </citation>
    <scope>NUCLEOTIDE SEQUENCE</scope>
    <source>
        <strain evidence="1">PP-E493</strain>
    </source>
</reference>
<evidence type="ECO:0000313" key="1">
    <source>
        <dbReference type="EMBL" id="MDV5392379.1"/>
    </source>
</evidence>
<evidence type="ECO:0000313" key="2">
    <source>
        <dbReference type="Proteomes" id="UP001187859"/>
    </source>
</evidence>
<comment type="caution">
    <text evidence="1">The sequence shown here is derived from an EMBL/GenBank/DDBJ whole genome shotgun (WGS) entry which is preliminary data.</text>
</comment>
<name>A0AAE4TQM1_9GAMM</name>
<organism evidence="1 2">
    <name type="scientific">Shewanella xiamenensis</name>
    <dbReference type="NCBI Taxonomy" id="332186"/>
    <lineage>
        <taxon>Bacteria</taxon>
        <taxon>Pseudomonadati</taxon>
        <taxon>Pseudomonadota</taxon>
        <taxon>Gammaproteobacteria</taxon>
        <taxon>Alteromonadales</taxon>
        <taxon>Shewanellaceae</taxon>
        <taxon>Shewanella</taxon>
    </lineage>
</organism>
<dbReference type="Proteomes" id="UP001187859">
    <property type="component" value="Unassembled WGS sequence"/>
</dbReference>
<sequence>MEQTALQIILVRWLTLAVSITFFMLNSAEILACDLKAMMDINKSIQRSNDEQAINTELEKCGKGLGTLDFEVKRRAERLYIGGKDSVVQKLKIASLINLYRTTGETSYLDDLNKNFFATEHGYIEYCMWHYFSGKELCDREKITALYKQGLPHAIWANANFSADQSNRLALLEKAAKQGHVDAETEYLIASIDKDRPDLAKLK</sequence>
<dbReference type="AlphaFoldDB" id="A0AAE4TQM1"/>
<proteinExistence type="predicted"/>